<dbReference type="Proteomes" id="UP001519273">
    <property type="component" value="Unassembled WGS sequence"/>
</dbReference>
<evidence type="ECO:0000313" key="1">
    <source>
        <dbReference type="EMBL" id="MBP1935169.1"/>
    </source>
</evidence>
<name>A0ABS4GY25_9BACL</name>
<evidence type="ECO:0000313" key="2">
    <source>
        <dbReference type="Proteomes" id="UP001519273"/>
    </source>
</evidence>
<keyword evidence="2" id="KW-1185">Reference proteome</keyword>
<dbReference type="EMBL" id="JAGGKP010000001">
    <property type="protein sequence ID" value="MBP1935169.1"/>
    <property type="molecule type" value="Genomic_DNA"/>
</dbReference>
<evidence type="ECO:0008006" key="3">
    <source>
        <dbReference type="Google" id="ProtNLM"/>
    </source>
</evidence>
<sequence>MNDELVKKLRLPKDGNILVLEAPEGYLAEIGQTNEVASYNEQLAGAYDFVQLFVKTKAELEKYGHMALSAVRPDGLLWLCYPKGSSKIKTDLSRDHGWDMIIKAGYEGVSLVSVNDTWSAMRYRPADQVKSKRRGGDQAARASKPASAPLIIPADFKAQLDASPEAKAFFTNLTPSYQKAYVSCSSFDKVNVMLNVQRHVFL</sequence>
<dbReference type="RefSeq" id="WP_209844211.1">
    <property type="nucleotide sequence ID" value="NZ_CBCRVE010000001.1"/>
</dbReference>
<gene>
    <name evidence="1" type="ORF">J2Z20_000030</name>
</gene>
<dbReference type="Pfam" id="PF13376">
    <property type="entry name" value="OmdA"/>
    <property type="match status" value="1"/>
</dbReference>
<proteinExistence type="predicted"/>
<organism evidence="1 2">
    <name type="scientific">Paenibacillus sediminis</name>
    <dbReference type="NCBI Taxonomy" id="664909"/>
    <lineage>
        <taxon>Bacteria</taxon>
        <taxon>Bacillati</taxon>
        <taxon>Bacillota</taxon>
        <taxon>Bacilli</taxon>
        <taxon>Bacillales</taxon>
        <taxon>Paenibacillaceae</taxon>
        <taxon>Paenibacillus</taxon>
    </lineage>
</organism>
<comment type="caution">
    <text evidence="1">The sequence shown here is derived from an EMBL/GenBank/DDBJ whole genome shotgun (WGS) entry which is preliminary data.</text>
</comment>
<accession>A0ABS4GY25</accession>
<protein>
    <recommendedName>
        <fullName evidence="3">DUF3052 domain-containing protein</fullName>
    </recommendedName>
</protein>
<reference evidence="1 2" key="1">
    <citation type="submission" date="2021-03" db="EMBL/GenBank/DDBJ databases">
        <title>Genomic Encyclopedia of Type Strains, Phase IV (KMG-IV): sequencing the most valuable type-strain genomes for metagenomic binning, comparative biology and taxonomic classification.</title>
        <authorList>
            <person name="Goeker M."/>
        </authorList>
    </citation>
    <scope>NUCLEOTIDE SEQUENCE [LARGE SCALE GENOMIC DNA]</scope>
    <source>
        <strain evidence="1 2">DSM 23491</strain>
    </source>
</reference>